<dbReference type="SUPFAM" id="SSF48439">
    <property type="entry name" value="Protein prenylyltransferase"/>
    <property type="match status" value="1"/>
</dbReference>
<evidence type="ECO:0000256" key="3">
    <source>
        <dbReference type="ARBA" id="ARBA00014772"/>
    </source>
</evidence>
<dbReference type="PANTHER" id="PTHR11129:SF2">
    <property type="entry name" value="GERANYLGERANYL TRANSFERASE TYPE-2 SUBUNIT ALPHA"/>
    <property type="match status" value="1"/>
</dbReference>
<dbReference type="InterPro" id="IPR002088">
    <property type="entry name" value="Prenyl_trans_a"/>
</dbReference>
<keyword evidence="11" id="KW-1185">Reference proteome</keyword>
<dbReference type="PROSITE" id="PS51147">
    <property type="entry name" value="PFTA"/>
    <property type="match status" value="5"/>
</dbReference>
<evidence type="ECO:0000256" key="5">
    <source>
        <dbReference type="ARBA" id="ARBA00022679"/>
    </source>
</evidence>
<proteinExistence type="inferred from homology"/>
<dbReference type="GO" id="GO:0097354">
    <property type="term" value="P:prenylation"/>
    <property type="evidence" value="ECO:0007669"/>
    <property type="project" value="UniProtKB-UniRule"/>
</dbReference>
<name>A0A8T0GSS7_CERPU</name>
<evidence type="ECO:0000313" key="10">
    <source>
        <dbReference type="EMBL" id="KAG0561983.1"/>
    </source>
</evidence>
<dbReference type="Proteomes" id="UP000822688">
    <property type="component" value="Chromosome 9"/>
</dbReference>
<keyword evidence="6" id="KW-0677">Repeat</keyword>
<gene>
    <name evidence="10" type="ORF">KC19_9G108200</name>
</gene>
<reference evidence="10" key="1">
    <citation type="submission" date="2020-06" db="EMBL/GenBank/DDBJ databases">
        <title>WGS assembly of Ceratodon purpureus strain R40.</title>
        <authorList>
            <person name="Carey S.B."/>
            <person name="Jenkins J."/>
            <person name="Shu S."/>
            <person name="Lovell J.T."/>
            <person name="Sreedasyam A."/>
            <person name="Maumus F."/>
            <person name="Tiley G.P."/>
            <person name="Fernandez-Pozo N."/>
            <person name="Barry K."/>
            <person name="Chen C."/>
            <person name="Wang M."/>
            <person name="Lipzen A."/>
            <person name="Daum C."/>
            <person name="Saski C.A."/>
            <person name="Payton A.C."/>
            <person name="Mcbreen J.C."/>
            <person name="Conrad R.E."/>
            <person name="Kollar L.M."/>
            <person name="Olsson S."/>
            <person name="Huttunen S."/>
            <person name="Landis J.B."/>
            <person name="Wickett N.J."/>
            <person name="Johnson M.G."/>
            <person name="Rensing S.A."/>
            <person name="Grimwood J."/>
            <person name="Schmutz J."/>
            <person name="Mcdaniel S.F."/>
        </authorList>
    </citation>
    <scope>NUCLEOTIDE SEQUENCE</scope>
    <source>
        <strain evidence="10">R40</strain>
    </source>
</reference>
<protein>
    <recommendedName>
        <fullName evidence="3 9">Geranylgeranyl transferase type-2 subunit alpha</fullName>
        <ecNumber evidence="2 9">2.5.1.60</ecNumber>
    </recommendedName>
    <alternativeName>
        <fullName evidence="7 9">Geranylgeranyl transferase type II subunit alpha</fullName>
    </alternativeName>
</protein>
<comment type="function">
    <text evidence="9">Catalyzes the transfer of a geranyl-geranyl moiety from geranyl-geranyl pyrophosphate to cysteines occuring in specific C-terminal amino acid sequences.</text>
</comment>
<evidence type="ECO:0000256" key="9">
    <source>
        <dbReference type="RuleBase" id="RU367120"/>
    </source>
</evidence>
<dbReference type="AlphaFoldDB" id="A0A8T0GSS7"/>
<comment type="similarity">
    <text evidence="1 9">Belongs to the protein prenyltransferase subunit alpha family.</text>
</comment>
<dbReference type="GO" id="GO:0005968">
    <property type="term" value="C:Rab-protein geranylgeranyltransferase complex"/>
    <property type="evidence" value="ECO:0007669"/>
    <property type="project" value="TreeGrafter"/>
</dbReference>
<evidence type="ECO:0000256" key="8">
    <source>
        <dbReference type="ARBA" id="ARBA00047658"/>
    </source>
</evidence>
<evidence type="ECO:0000256" key="2">
    <source>
        <dbReference type="ARBA" id="ARBA00012656"/>
    </source>
</evidence>
<evidence type="ECO:0000256" key="6">
    <source>
        <dbReference type="ARBA" id="ARBA00022737"/>
    </source>
</evidence>
<evidence type="ECO:0000256" key="4">
    <source>
        <dbReference type="ARBA" id="ARBA00022602"/>
    </source>
</evidence>
<evidence type="ECO:0000256" key="7">
    <source>
        <dbReference type="ARBA" id="ARBA00031267"/>
    </source>
</evidence>
<dbReference type="Pfam" id="PF01239">
    <property type="entry name" value="PPTA"/>
    <property type="match status" value="5"/>
</dbReference>
<dbReference type="PANTHER" id="PTHR11129">
    <property type="entry name" value="PROTEIN FARNESYLTRANSFERASE ALPHA SUBUNIT/RAB GERANYLGERANYL TRANSFERASE ALPHA SUBUNIT"/>
    <property type="match status" value="1"/>
</dbReference>
<evidence type="ECO:0000256" key="1">
    <source>
        <dbReference type="ARBA" id="ARBA00006734"/>
    </source>
</evidence>
<comment type="catalytic activity">
    <reaction evidence="8 9">
        <text>geranylgeranyl diphosphate + L-cysteinyl-[protein] = S-geranylgeranyl-L-cysteinyl-[protein] + diphosphate</text>
        <dbReference type="Rhea" id="RHEA:21240"/>
        <dbReference type="Rhea" id="RHEA-COMP:10131"/>
        <dbReference type="Rhea" id="RHEA-COMP:11537"/>
        <dbReference type="ChEBI" id="CHEBI:29950"/>
        <dbReference type="ChEBI" id="CHEBI:33019"/>
        <dbReference type="ChEBI" id="CHEBI:57533"/>
        <dbReference type="ChEBI" id="CHEBI:86021"/>
        <dbReference type="EC" id="2.5.1.60"/>
    </reaction>
</comment>
<keyword evidence="5 9" id="KW-0808">Transferase</keyword>
<dbReference type="EMBL" id="CM026430">
    <property type="protein sequence ID" value="KAG0561983.1"/>
    <property type="molecule type" value="Genomic_DNA"/>
</dbReference>
<dbReference type="EC" id="2.5.1.60" evidence="2 9"/>
<dbReference type="GO" id="GO:0004663">
    <property type="term" value="F:Rab geranylgeranyltransferase activity"/>
    <property type="evidence" value="ECO:0007669"/>
    <property type="project" value="UniProtKB-UniRule"/>
</dbReference>
<evidence type="ECO:0000313" key="11">
    <source>
        <dbReference type="Proteomes" id="UP000822688"/>
    </source>
</evidence>
<comment type="caution">
    <text evidence="10">The sequence shown here is derived from an EMBL/GenBank/DDBJ whole genome shotgun (WGS) entry which is preliminary data.</text>
</comment>
<keyword evidence="4 9" id="KW-0637">Prenyltransferase</keyword>
<dbReference type="Gene3D" id="1.25.40.120">
    <property type="entry name" value="Protein prenylyltransferase"/>
    <property type="match status" value="1"/>
</dbReference>
<sequence>MHGRPRQRPGQAPSPLHHQEQAYAVELQKLMPQFLQSNRTCWVFDVGVVCSYSAEAMNQNARLLELNPEFYTAWNYRKRAVEEILGRETDEEARKGIAQRELDVVVRALRVNHKCYGAWYHRKWVIGLGLSSLDAELVLLKKLLRLDGRNFHGWDYRRFIVKTKGVPPEEAILFTTDKINENFSNYSAWHNRSALLSEISKKEGTEINRVQAMLEDEYDFVKNSFYTDPDDQSGWFYYCWLLEQTIALVGTPGSDVWLMKVLDKEIEACRELLELESNSKWTKLTLARLLLTHASYNTSSRKSDTDEARTHFEELCSLDPTHREYYQYQLSMLSSKELIKDRSSLTTQHEGSEELQLKS</sequence>
<accession>A0A8T0GSS7</accession>
<organism evidence="10 11">
    <name type="scientific">Ceratodon purpureus</name>
    <name type="common">Fire moss</name>
    <name type="synonym">Dicranum purpureum</name>
    <dbReference type="NCBI Taxonomy" id="3225"/>
    <lineage>
        <taxon>Eukaryota</taxon>
        <taxon>Viridiplantae</taxon>
        <taxon>Streptophyta</taxon>
        <taxon>Embryophyta</taxon>
        <taxon>Bryophyta</taxon>
        <taxon>Bryophytina</taxon>
        <taxon>Bryopsida</taxon>
        <taxon>Dicranidae</taxon>
        <taxon>Pseudoditrichales</taxon>
        <taxon>Ditrichaceae</taxon>
        <taxon>Ceratodon</taxon>
    </lineage>
</organism>
<dbReference type="FunFam" id="1.25.40.120:FF:000035">
    <property type="entry name" value="Geranylgeranyl transferase type-2 subunit alpha"/>
    <property type="match status" value="1"/>
</dbReference>